<accession>A0A7S1CTW0</accession>
<proteinExistence type="predicted"/>
<reference evidence="1" key="1">
    <citation type="submission" date="2021-01" db="EMBL/GenBank/DDBJ databases">
        <authorList>
            <person name="Corre E."/>
            <person name="Pelletier E."/>
            <person name="Niang G."/>
            <person name="Scheremetjew M."/>
            <person name="Finn R."/>
            <person name="Kale V."/>
            <person name="Holt S."/>
            <person name="Cochrane G."/>
            <person name="Meng A."/>
            <person name="Brown T."/>
            <person name="Cohen L."/>
        </authorList>
    </citation>
    <scope>NUCLEOTIDE SEQUENCE</scope>
    <source>
        <strain evidence="1">CCMP2329</strain>
    </source>
</reference>
<sequence>MQRIRNRGLQRLISRVVASEEARWATAGYSTVAKSILEIDDAQKFVDSIFGDDLAYVKKRLKSVLDRPVQPGKTAEELSPSEREAIFELFRLHNSSMKVSGGHMIKAKVIKKDKKKIILDTGVKMATIGTHEVTPDSILEKAPGPRDDGSVCVGDTVQVFLESVETPEGDMLVTGQESAVQRRTKAVWAELLERLKDGKPVKGRLLNSLAGGYSVGVAGIVCFLPNRNASKITVSQIGELADYRVIQMNASRSNVVLEDCRLQHKKHGKTSKRPARRGELLRY</sequence>
<name>A0A7S1CTW0_9CHLO</name>
<evidence type="ECO:0000313" key="1">
    <source>
        <dbReference type="EMBL" id="CAD8928296.1"/>
    </source>
</evidence>
<organism evidence="1">
    <name type="scientific">Picochlorum oklahomense</name>
    <dbReference type="NCBI Taxonomy" id="249345"/>
    <lineage>
        <taxon>Eukaryota</taxon>
        <taxon>Viridiplantae</taxon>
        <taxon>Chlorophyta</taxon>
        <taxon>core chlorophytes</taxon>
        <taxon>Trebouxiophyceae</taxon>
        <taxon>Trebouxiophyceae incertae sedis</taxon>
        <taxon>Picochlorum</taxon>
    </lineage>
</organism>
<dbReference type="EMBL" id="HBFV01000946">
    <property type="protein sequence ID" value="CAD8928296.1"/>
    <property type="molecule type" value="Transcribed_RNA"/>
</dbReference>
<evidence type="ECO:0008006" key="2">
    <source>
        <dbReference type="Google" id="ProtNLM"/>
    </source>
</evidence>
<dbReference type="AlphaFoldDB" id="A0A7S1CTW0"/>
<gene>
    <name evidence="1" type="ORF">POKL1161_LOCUS649</name>
</gene>
<protein>
    <recommendedName>
        <fullName evidence="2">S1 motif domain-containing protein</fullName>
    </recommendedName>
</protein>